<evidence type="ECO:0000313" key="2">
    <source>
        <dbReference type="Proteomes" id="UP001604336"/>
    </source>
</evidence>
<accession>A0ABD1UHI0</accession>
<keyword evidence="2" id="KW-1185">Reference proteome</keyword>
<evidence type="ECO:0008006" key="3">
    <source>
        <dbReference type="Google" id="ProtNLM"/>
    </source>
</evidence>
<dbReference type="EMBL" id="JBFOLK010000003">
    <property type="protein sequence ID" value="KAL2524471.1"/>
    <property type="molecule type" value="Genomic_DNA"/>
</dbReference>
<evidence type="ECO:0000313" key="1">
    <source>
        <dbReference type="EMBL" id="KAL2524471.1"/>
    </source>
</evidence>
<name>A0ABD1UHI0_9LAMI</name>
<sequence length="115" mass="12948">MPQNPLTSGRSSSPQSSVDRIVGCVDIELKKGLERKSLKDNHPELLMEISHVATFGEMLYERAKDARSRSLKAKGKINEKDLQVVRFVAEKERTSVEMKNKDTELHTVNNALAQL</sequence>
<organism evidence="1 2">
    <name type="scientific">Abeliophyllum distichum</name>
    <dbReference type="NCBI Taxonomy" id="126358"/>
    <lineage>
        <taxon>Eukaryota</taxon>
        <taxon>Viridiplantae</taxon>
        <taxon>Streptophyta</taxon>
        <taxon>Embryophyta</taxon>
        <taxon>Tracheophyta</taxon>
        <taxon>Spermatophyta</taxon>
        <taxon>Magnoliopsida</taxon>
        <taxon>eudicotyledons</taxon>
        <taxon>Gunneridae</taxon>
        <taxon>Pentapetalae</taxon>
        <taxon>asterids</taxon>
        <taxon>lamiids</taxon>
        <taxon>Lamiales</taxon>
        <taxon>Oleaceae</taxon>
        <taxon>Forsythieae</taxon>
        <taxon>Abeliophyllum</taxon>
    </lineage>
</organism>
<protein>
    <recommendedName>
        <fullName evidence="3">Transcription factor CBF/NF-Y/archaeal histone domain-containing protein</fullName>
    </recommendedName>
</protein>
<gene>
    <name evidence="1" type="ORF">Adt_09525</name>
</gene>
<dbReference type="Proteomes" id="UP001604336">
    <property type="component" value="Unassembled WGS sequence"/>
</dbReference>
<reference evidence="2" key="1">
    <citation type="submission" date="2024-07" db="EMBL/GenBank/DDBJ databases">
        <title>Two chromosome-level genome assemblies of Korean endemic species Abeliophyllum distichum and Forsythia ovata (Oleaceae).</title>
        <authorList>
            <person name="Jang H."/>
        </authorList>
    </citation>
    <scope>NUCLEOTIDE SEQUENCE [LARGE SCALE GENOMIC DNA]</scope>
</reference>
<proteinExistence type="predicted"/>
<dbReference type="AlphaFoldDB" id="A0ABD1UHI0"/>
<comment type="caution">
    <text evidence="1">The sequence shown here is derived from an EMBL/GenBank/DDBJ whole genome shotgun (WGS) entry which is preliminary data.</text>
</comment>